<dbReference type="AlphaFoldDB" id="A0AAJ8JPY1"/>
<sequence>MPDRLSSSPRQIIIDPNVTQPSRSMSTTSSNALTPSKNMGTGSFSHRGSRNYRLVDLDEEDARRRQTQQDIESAISMSRARSGSMNPADNSPPIVRPSQMHIPSSPIRETGFAMLPNEEDRLHKNRAGEGCVRRDSEGENNGYDSQSRLIRRGSENDIHQMTHTQHVDFRSLGSHGLRNVFDFKAMDEFAKQEREELSVVAGAWPIDQKDGSRRSMSNKLAAAGEENLNQPESYDTTLDRTTNNMSGFGDESEAPFSPERRNGDHNQNLHRRRKRKLSQSNPVLHQKKLALFESFGANRGVGTNGDDMTEQPSTAFKAPRHQNNTGFAPYTDAAPGHDRPYRFSFYSNALPVTIHAKSLSELPAEGQSFEDLFRGKSNIDNAVFVNDSASRTEGSETPVRTATTVEPRAAMGQQSGGGTNGGSMDADDDPEQNTWWLDVLSPTDEEMRMLSKAFGIHPLTTEDILLEETREKIELFRNYYLVCFRSFDQDCYSQTYLEPLNMYIIVFREGTLSFHFRGTPHPQRVRRRIKHLKDYISVTSDWISYALIDDITDAFGPLIQSIEFEVDSIDELVLILKEAEQSDMLRRIGTCRKKVMGLLRLMGNKADVVKGLAKRCNEQWLVAPKSDIGLYLSDIQDHLITMTQNLNHYEKILSRSHSNYLAQISIEMTDANNQINDVLSKLTALGTVLIPMNLVTGLWGMNVHVPGEDIKVGYSWFGGILGCLCLFAMFGAWATYKCFVVR</sequence>
<evidence type="ECO:0000256" key="5">
    <source>
        <dbReference type="ARBA" id="ARBA00023136"/>
    </source>
</evidence>
<dbReference type="FunFam" id="1.20.58.340:FF:000008">
    <property type="entry name" value="CorA family metal ion transporter"/>
    <property type="match status" value="1"/>
</dbReference>
<evidence type="ECO:0008006" key="10">
    <source>
        <dbReference type="Google" id="ProtNLM"/>
    </source>
</evidence>
<dbReference type="SUPFAM" id="SSF143865">
    <property type="entry name" value="CorA soluble domain-like"/>
    <property type="match status" value="1"/>
</dbReference>
<dbReference type="CDD" id="cd12829">
    <property type="entry name" value="Alr1p-like"/>
    <property type="match status" value="1"/>
</dbReference>
<keyword evidence="5 7" id="KW-0472">Membrane</keyword>
<dbReference type="GO" id="GO:0015095">
    <property type="term" value="F:magnesium ion transmembrane transporter activity"/>
    <property type="evidence" value="ECO:0007669"/>
    <property type="project" value="InterPro"/>
</dbReference>
<dbReference type="RefSeq" id="XP_066066901.1">
    <property type="nucleotide sequence ID" value="XM_066210804.1"/>
</dbReference>
<feature type="transmembrane region" description="Helical" evidence="7">
    <location>
        <begin position="713"/>
        <end position="736"/>
    </location>
</feature>
<evidence type="ECO:0000256" key="7">
    <source>
        <dbReference type="SAM" id="Phobius"/>
    </source>
</evidence>
<feature type="region of interest" description="Disordered" evidence="6">
    <location>
        <begin position="77"/>
        <end position="101"/>
    </location>
</feature>
<dbReference type="FunFam" id="1.20.58.340:FF:000006">
    <property type="entry name" value="CorA family metal ion transporter"/>
    <property type="match status" value="1"/>
</dbReference>
<name>A0AAJ8JPY1_9TREE</name>
<keyword evidence="4 7" id="KW-1133">Transmembrane helix</keyword>
<dbReference type="InterPro" id="IPR045863">
    <property type="entry name" value="CorA_TM1_TM2"/>
</dbReference>
<reference evidence="8" key="2">
    <citation type="journal article" date="2022" name="Elife">
        <title>Obligate sexual reproduction of a homothallic fungus closely related to the Cryptococcus pathogenic species complex.</title>
        <authorList>
            <person name="Passer A.R."/>
            <person name="Clancey S.A."/>
            <person name="Shea T."/>
            <person name="David-Palma M."/>
            <person name="Averette A.F."/>
            <person name="Boekhout T."/>
            <person name="Porcel B.M."/>
            <person name="Nowrousian M."/>
            <person name="Cuomo C.A."/>
            <person name="Sun S."/>
            <person name="Heitman J."/>
            <person name="Coelho M.A."/>
        </authorList>
    </citation>
    <scope>NUCLEOTIDE SEQUENCE</scope>
    <source>
        <strain evidence="8">CBS 7841</strain>
    </source>
</reference>
<feature type="region of interest" description="Disordered" evidence="6">
    <location>
        <begin position="223"/>
        <end position="283"/>
    </location>
</feature>
<feature type="compositionally biased region" description="Polar residues" evidence="6">
    <location>
        <begin position="1"/>
        <end position="10"/>
    </location>
</feature>
<evidence type="ECO:0000256" key="1">
    <source>
        <dbReference type="ARBA" id="ARBA00004141"/>
    </source>
</evidence>
<keyword evidence="9" id="KW-1185">Reference proteome</keyword>
<feature type="compositionally biased region" description="Basic residues" evidence="6">
    <location>
        <begin position="268"/>
        <end position="277"/>
    </location>
</feature>
<feature type="transmembrane region" description="Helical" evidence="7">
    <location>
        <begin position="682"/>
        <end position="701"/>
    </location>
</feature>
<evidence type="ECO:0000313" key="9">
    <source>
        <dbReference type="Proteomes" id="UP000094043"/>
    </source>
</evidence>
<dbReference type="InterPro" id="IPR002523">
    <property type="entry name" value="MgTranspt_CorA/ZnTranspt_ZntB"/>
</dbReference>
<dbReference type="Gene3D" id="1.20.58.340">
    <property type="entry name" value="Magnesium transport protein CorA, transmembrane region"/>
    <property type="match status" value="2"/>
</dbReference>
<dbReference type="SUPFAM" id="SSF144083">
    <property type="entry name" value="Magnesium transport protein CorA, transmembrane region"/>
    <property type="match status" value="1"/>
</dbReference>
<comment type="subcellular location">
    <subcellularLocation>
        <location evidence="1">Membrane</location>
        <topology evidence="1">Multi-pass membrane protein</topology>
    </subcellularLocation>
</comment>
<feature type="region of interest" description="Disordered" evidence="6">
    <location>
        <begin position="1"/>
        <end position="49"/>
    </location>
</feature>
<feature type="compositionally biased region" description="Polar residues" evidence="6">
    <location>
        <begin position="77"/>
        <end position="89"/>
    </location>
</feature>
<feature type="compositionally biased region" description="Polar residues" evidence="6">
    <location>
        <begin position="17"/>
        <end position="46"/>
    </location>
</feature>
<dbReference type="PANTHER" id="PTHR21535:SF51">
    <property type="entry name" value="MANGANESE RESISTANCE PROTEIN MNR2"/>
    <property type="match status" value="1"/>
</dbReference>
<dbReference type="Pfam" id="PF01544">
    <property type="entry name" value="CorA"/>
    <property type="match status" value="1"/>
</dbReference>
<gene>
    <name evidence="8" type="ORF">L203_101362</name>
</gene>
<comment type="similarity">
    <text evidence="2">Belongs to the CorA metal ion transporter (MIT) (TC 1.A.35) family.</text>
</comment>
<evidence type="ECO:0000256" key="2">
    <source>
        <dbReference type="ARBA" id="ARBA00009765"/>
    </source>
</evidence>
<keyword evidence="3 7" id="KW-0812">Transmembrane</keyword>
<evidence type="ECO:0000313" key="8">
    <source>
        <dbReference type="EMBL" id="WVN86201.1"/>
    </source>
</evidence>
<evidence type="ECO:0000256" key="4">
    <source>
        <dbReference type="ARBA" id="ARBA00022989"/>
    </source>
</evidence>
<dbReference type="Gene3D" id="3.30.460.20">
    <property type="entry name" value="CorA soluble domain-like"/>
    <property type="match status" value="1"/>
</dbReference>
<dbReference type="InterPro" id="IPR045861">
    <property type="entry name" value="CorA_cytoplasmic_dom"/>
</dbReference>
<dbReference type="InterPro" id="IPR044089">
    <property type="entry name" value="Alr1-like"/>
</dbReference>
<dbReference type="KEGG" id="cdep:91085575"/>
<dbReference type="GeneID" id="91085575"/>
<dbReference type="PANTHER" id="PTHR21535">
    <property type="entry name" value="MAGNESIUM AND COBALT TRANSPORT PROTEIN/MITOCHONDRIAL IMPORT INNER MEMBRANE TRANSLOCASE SUBUNIT TIM8"/>
    <property type="match status" value="1"/>
</dbReference>
<proteinExistence type="inferred from homology"/>
<evidence type="ECO:0000256" key="3">
    <source>
        <dbReference type="ARBA" id="ARBA00022692"/>
    </source>
</evidence>
<reference evidence="8" key="1">
    <citation type="submission" date="2016-06" db="EMBL/GenBank/DDBJ databases">
        <authorList>
            <person name="Cuomo C."/>
            <person name="Litvintseva A."/>
            <person name="Heitman J."/>
            <person name="Chen Y."/>
            <person name="Sun S."/>
            <person name="Springer D."/>
            <person name="Dromer F."/>
            <person name="Young S."/>
            <person name="Zeng Q."/>
            <person name="Chapman S."/>
            <person name="Gujja S."/>
            <person name="Saif S."/>
            <person name="Birren B."/>
        </authorList>
    </citation>
    <scope>NUCLEOTIDE SEQUENCE</scope>
    <source>
        <strain evidence="8">CBS 7841</strain>
    </source>
</reference>
<reference evidence="8" key="3">
    <citation type="submission" date="2024-01" db="EMBL/GenBank/DDBJ databases">
        <authorList>
            <person name="Coelho M.A."/>
            <person name="David-Palma M."/>
            <person name="Shea T."/>
            <person name="Sun S."/>
            <person name="Cuomo C.A."/>
            <person name="Heitman J."/>
        </authorList>
    </citation>
    <scope>NUCLEOTIDE SEQUENCE</scope>
    <source>
        <strain evidence="8">CBS 7841</strain>
    </source>
</reference>
<dbReference type="Proteomes" id="UP000094043">
    <property type="component" value="Chromosome 2"/>
</dbReference>
<dbReference type="EMBL" id="CP143785">
    <property type="protein sequence ID" value="WVN86201.1"/>
    <property type="molecule type" value="Genomic_DNA"/>
</dbReference>
<dbReference type="FunFam" id="3.30.460.20:FF:000006">
    <property type="entry name" value="Chromosome 1, whole genome shotgun sequence"/>
    <property type="match status" value="1"/>
</dbReference>
<dbReference type="GO" id="GO:0010961">
    <property type="term" value="P:intracellular magnesium ion homeostasis"/>
    <property type="evidence" value="ECO:0007669"/>
    <property type="project" value="TreeGrafter"/>
</dbReference>
<feature type="region of interest" description="Disordered" evidence="6">
    <location>
        <begin position="389"/>
        <end position="431"/>
    </location>
</feature>
<feature type="compositionally biased region" description="Polar residues" evidence="6">
    <location>
        <begin position="227"/>
        <end position="246"/>
    </location>
</feature>
<accession>A0AAJ8JPY1</accession>
<dbReference type="GO" id="GO:0016020">
    <property type="term" value="C:membrane"/>
    <property type="evidence" value="ECO:0007669"/>
    <property type="project" value="UniProtKB-SubCell"/>
</dbReference>
<organism evidence="8 9">
    <name type="scientific">Cryptococcus depauperatus CBS 7841</name>
    <dbReference type="NCBI Taxonomy" id="1295531"/>
    <lineage>
        <taxon>Eukaryota</taxon>
        <taxon>Fungi</taxon>
        <taxon>Dikarya</taxon>
        <taxon>Basidiomycota</taxon>
        <taxon>Agaricomycotina</taxon>
        <taxon>Tremellomycetes</taxon>
        <taxon>Tremellales</taxon>
        <taxon>Cryptococcaceae</taxon>
        <taxon>Cryptococcus</taxon>
    </lineage>
</organism>
<protein>
    <recommendedName>
        <fullName evidence="10">Magnesium transporter</fullName>
    </recommendedName>
</protein>
<evidence type="ECO:0000256" key="6">
    <source>
        <dbReference type="SAM" id="MobiDB-lite"/>
    </source>
</evidence>